<dbReference type="CDD" id="cd16917">
    <property type="entry name" value="HATPase_UhpB-NarQ-NarX-like"/>
    <property type="match status" value="1"/>
</dbReference>
<dbReference type="InterPro" id="IPR015943">
    <property type="entry name" value="WD40/YVTN_repeat-like_dom_sf"/>
</dbReference>
<dbReference type="InterPro" id="IPR011123">
    <property type="entry name" value="Y_Y_Y"/>
</dbReference>
<keyword evidence="6" id="KW-1185">Reference proteome</keyword>
<comment type="caution">
    <text evidence="5">The sequence shown here is derived from an EMBL/GenBank/DDBJ whole genome shotgun (WGS) entry which is preliminary data.</text>
</comment>
<dbReference type="InterPro" id="IPR011712">
    <property type="entry name" value="Sig_transdc_His_kin_sub3_dim/P"/>
</dbReference>
<evidence type="ECO:0000256" key="3">
    <source>
        <dbReference type="ARBA" id="ARBA00023012"/>
    </source>
</evidence>
<dbReference type="InterPro" id="IPR003594">
    <property type="entry name" value="HATPase_dom"/>
</dbReference>
<gene>
    <name evidence="5" type="ORF">ACFQBQ_03390</name>
</gene>
<dbReference type="Pfam" id="PF07495">
    <property type="entry name" value="Y_Y_Y"/>
    <property type="match status" value="1"/>
</dbReference>
<dbReference type="InterPro" id="IPR013783">
    <property type="entry name" value="Ig-like_fold"/>
</dbReference>
<dbReference type="Pfam" id="PF07494">
    <property type="entry name" value="Reg_prop"/>
    <property type="match status" value="2"/>
</dbReference>
<dbReference type="InterPro" id="IPR036890">
    <property type="entry name" value="HATPase_C_sf"/>
</dbReference>
<protein>
    <submittedName>
        <fullName evidence="5">Two-component regulator propeller domain-containing protein</fullName>
    </submittedName>
</protein>
<dbReference type="Gene3D" id="1.20.5.1930">
    <property type="match status" value="1"/>
</dbReference>
<feature type="domain" description="Histidine kinase/HSP90-like ATPase" evidence="4">
    <location>
        <begin position="888"/>
        <end position="980"/>
    </location>
</feature>
<dbReference type="Pfam" id="PF02518">
    <property type="entry name" value="HATPase_c"/>
    <property type="match status" value="1"/>
</dbReference>
<sequence>MAARQPVRVFLFTLIFICHVWCSFAWATGPRLTQLAHNVWRSRDGDIPAGVTALAQTSDGYMWIGTDSGLLRFDGVHFTPWQSTGGDSLDPRVFSLNAAKSNVLWVGTGSGLYQVTGDMARKFLTGRINMIARDGADDLWIARTRQRDHGSGFCHMHSGAWSCPSILPARGAAVAVDAEGTPWVVTTSGSVVRSTATGALPYTDTKADATRTPEATIVASGNDGSIVLGMGEKERRPFLRRISKGRIFDTVLPDTDNSTIIQALHVDAAQSVWVGTSNRGLFRISGQIVEHFSERDGLSSDEVTDILCDVEGTMWIATSGGLDSFHKLAVETWSKREGLTADSVSSVFVDSKNKVWLGNQGGLDMIEDGVPRSLRAGAGLPGKVVGPLLMDSHQTLWLGLDSGLWRYASGRFTEVRGTDRQPLGMVYSLAEDTDHSVWARGSGLFHLRERATPEHWNGGAISDAMLISRASGGGVWLTNTKGELVKVFSGAPPTTPTQNGPAKMPVSVNEADGYVWTAKGDVLVAWKDGISRVLTKANGLNGGRIFAAVRDAQQNEWLMTESGYVRISHDDILRWLATPSTHVNTSILGRPDGAQPGFASFDHSAVLAPNGDLWFATDHVAQRIVPSAVVTNLRPPPVLIERIQADDKTYLPSNELRLPARSRDIAIAYTATSFVDSRRVRFRYKLEGWDKDWQDADTRREAFYTNLPPGHYVFRVIAANSSGIWNNVGASTEFNVQPTFYQRRSVRVLMALLSLGLLWLFYRLRLASVHRRVREKAETRMAERERIARDLHDTLLQGTQGLVLRFAAISLQIPEHTPLHTTVLDALAGSEQLLNEGRERIHQLRATLKNFEDFTFSIQYTIRDLERRYSLIPVDVKILGDPRPMKVDLYEQLFLIARELLTNAFKHAHATQIDLMVEFLPDAVHLTVSDDGSTMGQEKSGRDGFGLRGVQERASSIQATFSMDSDGKGTRATLLIPVKRRGRTWNALEQLVSNAWRSEQDAL</sequence>
<dbReference type="PANTHER" id="PTHR24421:SF62">
    <property type="entry name" value="SENSORY TRANSDUCTION HISTIDINE KINASE"/>
    <property type="match status" value="1"/>
</dbReference>
<keyword evidence="2" id="KW-0418">Kinase</keyword>
<dbReference type="RefSeq" id="WP_263372586.1">
    <property type="nucleotide sequence ID" value="NZ_JAGSYD010000005.1"/>
</dbReference>
<evidence type="ECO:0000313" key="6">
    <source>
        <dbReference type="Proteomes" id="UP001596391"/>
    </source>
</evidence>
<evidence type="ECO:0000256" key="2">
    <source>
        <dbReference type="ARBA" id="ARBA00022777"/>
    </source>
</evidence>
<evidence type="ECO:0000256" key="1">
    <source>
        <dbReference type="ARBA" id="ARBA00022679"/>
    </source>
</evidence>
<dbReference type="PANTHER" id="PTHR24421">
    <property type="entry name" value="NITRATE/NITRITE SENSOR PROTEIN NARX-RELATED"/>
    <property type="match status" value="1"/>
</dbReference>
<evidence type="ECO:0000313" key="5">
    <source>
        <dbReference type="EMBL" id="MFC6644649.1"/>
    </source>
</evidence>
<dbReference type="Proteomes" id="UP001596391">
    <property type="component" value="Unassembled WGS sequence"/>
</dbReference>
<reference evidence="6" key="1">
    <citation type="journal article" date="2019" name="Int. J. Syst. Evol. Microbiol.">
        <title>The Global Catalogue of Microorganisms (GCM) 10K type strain sequencing project: providing services to taxonomists for standard genome sequencing and annotation.</title>
        <authorList>
            <consortium name="The Broad Institute Genomics Platform"/>
            <consortium name="The Broad Institute Genome Sequencing Center for Infectious Disease"/>
            <person name="Wu L."/>
            <person name="Ma J."/>
        </authorList>
    </citation>
    <scope>NUCLEOTIDE SEQUENCE [LARGE SCALE GENOMIC DNA]</scope>
    <source>
        <strain evidence="6">CGMCC 1.16026</strain>
    </source>
</reference>
<keyword evidence="3" id="KW-0902">Two-component regulatory system</keyword>
<organism evidence="5 6">
    <name type="scientific">Granulicella cerasi</name>
    <dbReference type="NCBI Taxonomy" id="741063"/>
    <lineage>
        <taxon>Bacteria</taxon>
        <taxon>Pseudomonadati</taxon>
        <taxon>Acidobacteriota</taxon>
        <taxon>Terriglobia</taxon>
        <taxon>Terriglobales</taxon>
        <taxon>Acidobacteriaceae</taxon>
        <taxon>Granulicella</taxon>
    </lineage>
</organism>
<proteinExistence type="predicted"/>
<dbReference type="EMBL" id="JBHSWI010000001">
    <property type="protein sequence ID" value="MFC6644649.1"/>
    <property type="molecule type" value="Genomic_DNA"/>
</dbReference>
<dbReference type="Gene3D" id="2.130.10.10">
    <property type="entry name" value="YVTN repeat-like/Quinoprotein amine dehydrogenase"/>
    <property type="match status" value="4"/>
</dbReference>
<dbReference type="Pfam" id="PF07730">
    <property type="entry name" value="HisKA_3"/>
    <property type="match status" value="1"/>
</dbReference>
<dbReference type="SUPFAM" id="SSF55874">
    <property type="entry name" value="ATPase domain of HSP90 chaperone/DNA topoisomerase II/histidine kinase"/>
    <property type="match status" value="1"/>
</dbReference>
<evidence type="ECO:0000259" key="4">
    <source>
        <dbReference type="SMART" id="SM00387"/>
    </source>
</evidence>
<keyword evidence="1" id="KW-0808">Transferase</keyword>
<accession>A0ABW1Z690</accession>
<dbReference type="Gene3D" id="3.30.565.10">
    <property type="entry name" value="Histidine kinase-like ATPase, C-terminal domain"/>
    <property type="match status" value="1"/>
</dbReference>
<dbReference type="Gene3D" id="2.60.40.10">
    <property type="entry name" value="Immunoglobulins"/>
    <property type="match status" value="1"/>
</dbReference>
<dbReference type="SUPFAM" id="SSF63829">
    <property type="entry name" value="Calcium-dependent phosphotriesterase"/>
    <property type="match status" value="2"/>
</dbReference>
<dbReference type="InterPro" id="IPR050482">
    <property type="entry name" value="Sensor_HK_TwoCompSys"/>
</dbReference>
<dbReference type="SMART" id="SM00387">
    <property type="entry name" value="HATPase_c"/>
    <property type="match status" value="1"/>
</dbReference>
<name>A0ABW1Z690_9BACT</name>
<dbReference type="InterPro" id="IPR011110">
    <property type="entry name" value="Reg_prop"/>
</dbReference>